<evidence type="ECO:0000256" key="1">
    <source>
        <dbReference type="ARBA" id="ARBA00001936"/>
    </source>
</evidence>
<dbReference type="InterPro" id="IPR004274">
    <property type="entry name" value="FCP1_dom"/>
</dbReference>
<dbReference type="InterPro" id="IPR001357">
    <property type="entry name" value="BRCT_dom"/>
</dbReference>
<keyword evidence="9" id="KW-0805">Transcription regulation</keyword>
<evidence type="ECO:0000256" key="2">
    <source>
        <dbReference type="ARBA" id="ARBA00001941"/>
    </source>
</evidence>
<evidence type="ECO:0000256" key="3">
    <source>
        <dbReference type="ARBA" id="ARBA00001946"/>
    </source>
</evidence>
<dbReference type="InterPro" id="IPR036420">
    <property type="entry name" value="BRCT_dom_sf"/>
</dbReference>
<proteinExistence type="predicted"/>
<comment type="function">
    <text evidence="15">This promotes the activity of RNA polymerase II.</text>
</comment>
<comment type="caution">
    <text evidence="18">The sequence shown here is derived from an EMBL/GenBank/DDBJ whole genome shotgun (WGS) entry which is preliminary data.</text>
</comment>
<dbReference type="InterPro" id="IPR023214">
    <property type="entry name" value="HAD_sf"/>
</dbReference>
<dbReference type="Pfam" id="PF03031">
    <property type="entry name" value="NIF"/>
    <property type="match status" value="1"/>
</dbReference>
<dbReference type="Gramene" id="PRQ22972">
    <property type="protein sequence ID" value="PRQ22972"/>
    <property type="gene ID" value="RchiOBHm_Chr6g0256111"/>
</dbReference>
<evidence type="ECO:0000256" key="12">
    <source>
        <dbReference type="ARBA" id="ARBA00047761"/>
    </source>
</evidence>
<dbReference type="NCBIfam" id="TIGR02250">
    <property type="entry name" value="FCP1_euk"/>
    <property type="match status" value="1"/>
</dbReference>
<dbReference type="OrthoDB" id="10249888at2759"/>
<evidence type="ECO:0000256" key="7">
    <source>
        <dbReference type="ARBA" id="ARBA00022801"/>
    </source>
</evidence>
<dbReference type="InterPro" id="IPR011947">
    <property type="entry name" value="FCP1_euk"/>
</dbReference>
<evidence type="ECO:0000256" key="10">
    <source>
        <dbReference type="ARBA" id="ARBA00023163"/>
    </source>
</evidence>
<keyword evidence="11 15" id="KW-0539">Nucleus</keyword>
<dbReference type="AlphaFoldDB" id="A0A2P6PM14"/>
<dbReference type="Gene3D" id="3.40.50.1000">
    <property type="entry name" value="HAD superfamily/HAD-like"/>
    <property type="match status" value="1"/>
</dbReference>
<evidence type="ECO:0000256" key="13">
    <source>
        <dbReference type="ARBA" id="ARBA00048336"/>
    </source>
</evidence>
<keyword evidence="5" id="KW-0678">Repressor</keyword>
<evidence type="ECO:0000256" key="6">
    <source>
        <dbReference type="ARBA" id="ARBA00022723"/>
    </source>
</evidence>
<dbReference type="CDD" id="cd17729">
    <property type="entry name" value="BRCT_CTDP1"/>
    <property type="match status" value="1"/>
</dbReference>
<comment type="cofactor">
    <cofactor evidence="3">
        <name>Mg(2+)</name>
        <dbReference type="ChEBI" id="CHEBI:18420"/>
    </cofactor>
</comment>
<evidence type="ECO:0000256" key="14">
    <source>
        <dbReference type="ARBA" id="ARBA00063107"/>
    </source>
</evidence>
<evidence type="ECO:0000256" key="4">
    <source>
        <dbReference type="ARBA" id="ARBA00004123"/>
    </source>
</evidence>
<comment type="cofactor">
    <cofactor evidence="2">
        <name>Co(2+)</name>
        <dbReference type="ChEBI" id="CHEBI:48828"/>
    </cofactor>
</comment>
<dbReference type="InterPro" id="IPR036412">
    <property type="entry name" value="HAD-like_sf"/>
</dbReference>
<accession>A0A2P6PM14</accession>
<dbReference type="OMA" id="ENEMNTP"/>
<dbReference type="GO" id="GO:0046872">
    <property type="term" value="F:metal ion binding"/>
    <property type="evidence" value="ECO:0007669"/>
    <property type="project" value="UniProtKB-KW"/>
</dbReference>
<dbReference type="STRING" id="74649.A0A2P6PM14"/>
<evidence type="ECO:0000256" key="11">
    <source>
        <dbReference type="ARBA" id="ARBA00023242"/>
    </source>
</evidence>
<comment type="catalytic activity">
    <reaction evidence="12 15">
        <text>O-phospho-L-seryl-[protein] + H2O = L-seryl-[protein] + phosphate</text>
        <dbReference type="Rhea" id="RHEA:20629"/>
        <dbReference type="Rhea" id="RHEA-COMP:9863"/>
        <dbReference type="Rhea" id="RHEA-COMP:11604"/>
        <dbReference type="ChEBI" id="CHEBI:15377"/>
        <dbReference type="ChEBI" id="CHEBI:29999"/>
        <dbReference type="ChEBI" id="CHEBI:43474"/>
        <dbReference type="ChEBI" id="CHEBI:83421"/>
        <dbReference type="EC" id="3.1.3.16"/>
    </reaction>
</comment>
<dbReference type="PROSITE" id="PS50969">
    <property type="entry name" value="FCP1"/>
    <property type="match status" value="1"/>
</dbReference>
<keyword evidence="10" id="KW-0804">Transcription</keyword>
<protein>
    <recommendedName>
        <fullName evidence="15">RNA polymerase II C-terminal domain phosphatase-like</fullName>
        <ecNumber evidence="15">3.1.3.16</ecNumber>
    </recommendedName>
</protein>
<evidence type="ECO:0000259" key="16">
    <source>
        <dbReference type="PROSITE" id="PS50172"/>
    </source>
</evidence>
<dbReference type="GO" id="GO:0005634">
    <property type="term" value="C:nucleus"/>
    <property type="evidence" value="ECO:0007669"/>
    <property type="project" value="UniProtKB-SubCell"/>
</dbReference>
<dbReference type="SUPFAM" id="SSF52113">
    <property type="entry name" value="BRCT domain"/>
    <property type="match status" value="1"/>
</dbReference>
<dbReference type="GO" id="GO:0003723">
    <property type="term" value="F:RNA binding"/>
    <property type="evidence" value="ECO:0007669"/>
    <property type="project" value="UniProtKB-KW"/>
</dbReference>
<dbReference type="PANTHER" id="PTHR23081">
    <property type="entry name" value="RNA POLYMERASE II CTD PHOSPHATASE"/>
    <property type="match status" value="1"/>
</dbReference>
<dbReference type="SUPFAM" id="SSF56784">
    <property type="entry name" value="HAD-like"/>
    <property type="match status" value="1"/>
</dbReference>
<comment type="cofactor">
    <cofactor evidence="1">
        <name>Mn(2+)</name>
        <dbReference type="ChEBI" id="CHEBI:29035"/>
    </cofactor>
</comment>
<keyword evidence="7 15" id="KW-0378">Hydrolase</keyword>
<keyword evidence="19" id="KW-1185">Reference proteome</keyword>
<dbReference type="GO" id="GO:0009651">
    <property type="term" value="P:response to salt stress"/>
    <property type="evidence" value="ECO:0007669"/>
    <property type="project" value="UniProtKB-ARBA"/>
</dbReference>
<dbReference type="CDD" id="cd07521">
    <property type="entry name" value="HAD_FCP1-like"/>
    <property type="match status" value="1"/>
</dbReference>
<evidence type="ECO:0000256" key="9">
    <source>
        <dbReference type="ARBA" id="ARBA00023015"/>
    </source>
</evidence>
<comment type="subunit">
    <text evidence="14">Interacts with RAP74.</text>
</comment>
<dbReference type="InterPro" id="IPR039189">
    <property type="entry name" value="Fcp1"/>
</dbReference>
<dbReference type="PANTHER" id="PTHR23081:SF36">
    <property type="entry name" value="RNA POLYMERASE II SUBUNIT A C-TERMINAL DOMAIN PHOSPHATASE"/>
    <property type="match status" value="1"/>
</dbReference>
<gene>
    <name evidence="18" type="ORF">RchiOBHm_Chr6g0256111</name>
</gene>
<evidence type="ECO:0000313" key="18">
    <source>
        <dbReference type="EMBL" id="PRQ22972.1"/>
    </source>
</evidence>
<dbReference type="GO" id="GO:0008420">
    <property type="term" value="F:RNA polymerase II CTD heptapeptide repeat phosphatase activity"/>
    <property type="evidence" value="ECO:0007669"/>
    <property type="project" value="UniProtKB-UniRule"/>
</dbReference>
<dbReference type="Proteomes" id="UP000238479">
    <property type="component" value="Chromosome 6"/>
</dbReference>
<evidence type="ECO:0000256" key="5">
    <source>
        <dbReference type="ARBA" id="ARBA00022491"/>
    </source>
</evidence>
<name>A0A2P6PM14_ROSCH</name>
<feature type="domain" description="BRCT" evidence="16">
    <location>
        <begin position="321"/>
        <end position="413"/>
    </location>
</feature>
<dbReference type="EC" id="3.1.3.16" evidence="15"/>
<dbReference type="Gene3D" id="3.40.50.10190">
    <property type="entry name" value="BRCT domain"/>
    <property type="match status" value="1"/>
</dbReference>
<feature type="domain" description="FCP1 homology" evidence="17">
    <location>
        <begin position="98"/>
        <end position="272"/>
    </location>
</feature>
<keyword evidence="6" id="KW-0479">Metal-binding</keyword>
<evidence type="ECO:0000256" key="15">
    <source>
        <dbReference type="RuleBase" id="RU366066"/>
    </source>
</evidence>
<organism evidence="18 19">
    <name type="scientific">Rosa chinensis</name>
    <name type="common">China rose</name>
    <dbReference type="NCBI Taxonomy" id="74649"/>
    <lineage>
        <taxon>Eukaryota</taxon>
        <taxon>Viridiplantae</taxon>
        <taxon>Streptophyta</taxon>
        <taxon>Embryophyta</taxon>
        <taxon>Tracheophyta</taxon>
        <taxon>Spermatophyta</taxon>
        <taxon>Magnoliopsida</taxon>
        <taxon>eudicotyledons</taxon>
        <taxon>Gunneridae</taxon>
        <taxon>Pentapetalae</taxon>
        <taxon>rosids</taxon>
        <taxon>fabids</taxon>
        <taxon>Rosales</taxon>
        <taxon>Rosaceae</taxon>
        <taxon>Rosoideae</taxon>
        <taxon>Rosoideae incertae sedis</taxon>
        <taxon>Rosa</taxon>
    </lineage>
</organism>
<evidence type="ECO:0000259" key="17">
    <source>
        <dbReference type="PROSITE" id="PS50969"/>
    </source>
</evidence>
<sequence>MMSVATVSPILHNIDNLVGYLKRGRGLDSDYSDLGLIDQRAKRLKVETDVGISEEAGFAFDEKPRFSKVRYGYIPKGLALGDDEIDRLRNENTRNLLLNHKKLHLVLDLDHTLLNTTFLDEMSPEEEYLKTQTQSDHSLQYVHVVDTPSRQLMTKLRPYIRTFLVQASQMFELSIYTMGNRDYALEMAKLLDPGNLIFGGRVMSRDDSPETNRKSLDVLLARDSAVVILDDRKNVWTNDNRDNVIVMPRYHFFRSSYQKSGLSKGKPYSELKTDECDRYGGAYLANVLQLLGYIHTIFFNEVEIQGWDLMDRDVRLVLKILKKEVLKGCKIVFSHVFPSNVEANTHPLWKMAEQLGATCSTQVDPSVTHVVAANARTQKSCWAVKEGKFLVNPQWIHSANFMWQKQPEDNFPCH</sequence>
<dbReference type="PROSITE" id="PS50172">
    <property type="entry name" value="BRCT"/>
    <property type="match status" value="1"/>
</dbReference>
<comment type="subcellular location">
    <subcellularLocation>
        <location evidence="4 15">Nucleus</location>
    </subcellularLocation>
</comment>
<reference evidence="18 19" key="1">
    <citation type="journal article" date="2018" name="Nat. Genet.">
        <title>The Rosa genome provides new insights in the design of modern roses.</title>
        <authorList>
            <person name="Bendahmane M."/>
        </authorList>
    </citation>
    <scope>NUCLEOTIDE SEQUENCE [LARGE SCALE GENOMIC DNA]</scope>
    <source>
        <strain evidence="19">cv. Old Blush</strain>
    </source>
</reference>
<evidence type="ECO:0000313" key="19">
    <source>
        <dbReference type="Proteomes" id="UP000238479"/>
    </source>
</evidence>
<dbReference type="EMBL" id="PDCK01000044">
    <property type="protein sequence ID" value="PRQ22972.1"/>
    <property type="molecule type" value="Genomic_DNA"/>
</dbReference>
<evidence type="ECO:0000256" key="8">
    <source>
        <dbReference type="ARBA" id="ARBA00022884"/>
    </source>
</evidence>
<dbReference type="FunFam" id="3.40.50.10190:FF:000014">
    <property type="entry name" value="RNA polymerase II C-terminal domain phosphatase-like 3"/>
    <property type="match status" value="1"/>
</dbReference>
<dbReference type="SMART" id="SM00292">
    <property type="entry name" value="BRCT"/>
    <property type="match status" value="1"/>
</dbReference>
<comment type="catalytic activity">
    <reaction evidence="13 15">
        <text>O-phospho-L-threonyl-[protein] + H2O = L-threonyl-[protein] + phosphate</text>
        <dbReference type="Rhea" id="RHEA:47004"/>
        <dbReference type="Rhea" id="RHEA-COMP:11060"/>
        <dbReference type="Rhea" id="RHEA-COMP:11605"/>
        <dbReference type="ChEBI" id="CHEBI:15377"/>
        <dbReference type="ChEBI" id="CHEBI:30013"/>
        <dbReference type="ChEBI" id="CHEBI:43474"/>
        <dbReference type="ChEBI" id="CHEBI:61977"/>
        <dbReference type="EC" id="3.1.3.16"/>
    </reaction>
</comment>
<keyword evidence="8" id="KW-0694">RNA-binding</keyword>
<dbReference type="SMART" id="SM00577">
    <property type="entry name" value="CPDc"/>
    <property type="match status" value="1"/>
</dbReference>
<dbReference type="Pfam" id="PF00533">
    <property type="entry name" value="BRCT"/>
    <property type="match status" value="1"/>
</dbReference>